<reference evidence="1" key="1">
    <citation type="submission" date="2022-03" db="EMBL/GenBank/DDBJ databases">
        <title>A functionally conserved STORR gene fusion in Papaver species that diverged 16.8 million years ago.</title>
        <authorList>
            <person name="Catania T."/>
        </authorList>
    </citation>
    <scope>NUCLEOTIDE SEQUENCE</scope>
    <source>
        <strain evidence="1">S-191538</strain>
    </source>
</reference>
<dbReference type="AlphaFoldDB" id="A0AA41V3J0"/>
<organism evidence="1 3">
    <name type="scientific">Papaver nudicaule</name>
    <name type="common">Iceland poppy</name>
    <dbReference type="NCBI Taxonomy" id="74823"/>
    <lineage>
        <taxon>Eukaryota</taxon>
        <taxon>Viridiplantae</taxon>
        <taxon>Streptophyta</taxon>
        <taxon>Embryophyta</taxon>
        <taxon>Tracheophyta</taxon>
        <taxon>Spermatophyta</taxon>
        <taxon>Magnoliopsida</taxon>
        <taxon>Ranunculales</taxon>
        <taxon>Papaveraceae</taxon>
        <taxon>Papaveroideae</taxon>
        <taxon>Papaver</taxon>
    </lineage>
</organism>
<protein>
    <submittedName>
        <fullName evidence="1">Uncharacterized protein</fullName>
    </submittedName>
</protein>
<gene>
    <name evidence="1" type="ORF">MKW94_006405</name>
    <name evidence="2" type="ORF">MKW94_006790</name>
</gene>
<sequence length="95" mass="11231">MARYSKFWMKYKEGAYDHVVRPVSFATSVAAVCLVLGAQKRLEKKLDKMQESREYIEKQFGGQYSKFLPQMELERKDREKMIAFLKDNSAMDPHF</sequence>
<dbReference type="EMBL" id="JAJJMA010283407">
    <property type="protein sequence ID" value="MCL7046604.1"/>
    <property type="molecule type" value="Genomic_DNA"/>
</dbReference>
<evidence type="ECO:0000313" key="1">
    <source>
        <dbReference type="EMBL" id="MCL7023508.1"/>
    </source>
</evidence>
<dbReference type="EMBL" id="JAJJMA010023024">
    <property type="protein sequence ID" value="MCL7023508.1"/>
    <property type="molecule type" value="Genomic_DNA"/>
</dbReference>
<proteinExistence type="predicted"/>
<evidence type="ECO:0000313" key="3">
    <source>
        <dbReference type="Proteomes" id="UP001177140"/>
    </source>
</evidence>
<dbReference type="Proteomes" id="UP001177140">
    <property type="component" value="Unassembled WGS sequence"/>
</dbReference>
<name>A0AA41V3J0_PAPNU</name>
<comment type="caution">
    <text evidence="1">The sequence shown here is derived from an EMBL/GenBank/DDBJ whole genome shotgun (WGS) entry which is preliminary data.</text>
</comment>
<evidence type="ECO:0000313" key="2">
    <source>
        <dbReference type="EMBL" id="MCL7046604.1"/>
    </source>
</evidence>
<accession>A0AA41V3J0</accession>
<keyword evidence="3" id="KW-1185">Reference proteome</keyword>